<accession>W1IW59</accession>
<proteinExistence type="predicted"/>
<organism evidence="1 2">
    <name type="scientific">Xenorhabdus szentirmaii DSM 16338</name>
    <dbReference type="NCBI Taxonomy" id="1427518"/>
    <lineage>
        <taxon>Bacteria</taxon>
        <taxon>Pseudomonadati</taxon>
        <taxon>Pseudomonadota</taxon>
        <taxon>Gammaproteobacteria</taxon>
        <taxon>Enterobacterales</taxon>
        <taxon>Morganellaceae</taxon>
        <taxon>Xenorhabdus</taxon>
    </lineage>
</organism>
<dbReference type="EMBL" id="CBXF010000075">
    <property type="protein sequence ID" value="CDL82058.1"/>
    <property type="molecule type" value="Genomic_DNA"/>
</dbReference>
<evidence type="ECO:0000313" key="2">
    <source>
        <dbReference type="Proteomes" id="UP000019202"/>
    </source>
</evidence>
<comment type="caution">
    <text evidence="1">The sequence shown here is derived from an EMBL/GenBank/DDBJ whole genome shotgun (WGS) entry which is preliminary data.</text>
</comment>
<keyword evidence="2" id="KW-1185">Reference proteome</keyword>
<sequence length="67" mass="7572">MLDTCLFDAGLNHNLVCMCVTIHPQYSFFENGVLMLSDENWQSHYRLKSGDNLITTEGGAFCARQTL</sequence>
<dbReference type="Proteomes" id="UP000019202">
    <property type="component" value="Unassembled WGS sequence"/>
</dbReference>
<reference evidence="1" key="1">
    <citation type="submission" date="2013-11" db="EMBL/GenBank/DDBJ databases">
        <title>Draft genome sequence and annotation of the entomopathogenic bacteria, Xenorhabdus cabanillasi strain JM26 and Xenorhabdus szentirmai strain DSM 16338.</title>
        <authorList>
            <person name="Gualtieri M."/>
            <person name="Ogier J.C."/>
            <person name="Pages S."/>
            <person name="Givaudan A."/>
            <person name="Gaudriault S."/>
        </authorList>
    </citation>
    <scope>NUCLEOTIDE SEQUENCE [LARGE SCALE GENOMIC DNA]</scope>
    <source>
        <strain evidence="1">DSM 16338</strain>
    </source>
</reference>
<dbReference type="AlphaFoldDB" id="W1IW59"/>
<evidence type="ECO:0000313" key="1">
    <source>
        <dbReference type="EMBL" id="CDL82058.1"/>
    </source>
</evidence>
<protein>
    <submittedName>
        <fullName evidence="1">Uncharacterized protein</fullName>
    </submittedName>
</protein>
<gene>
    <name evidence="1" type="ORF">XSR1_180088</name>
</gene>
<name>W1IW59_9GAMM</name>
<dbReference type="STRING" id="1427518.XSR1_180088"/>